<protein>
    <recommendedName>
        <fullName evidence="8">ABC transmembrane type-1 domain-containing protein</fullName>
    </recommendedName>
</protein>
<evidence type="ECO:0000256" key="5">
    <source>
        <dbReference type="SAM" id="Phobius"/>
    </source>
</evidence>
<dbReference type="Gene3D" id="1.20.1560.10">
    <property type="entry name" value="ABC transporter type 1, transmembrane domain"/>
    <property type="match status" value="1"/>
</dbReference>
<dbReference type="GO" id="GO:0005524">
    <property type="term" value="F:ATP binding"/>
    <property type="evidence" value="ECO:0007669"/>
    <property type="project" value="InterPro"/>
</dbReference>
<dbReference type="PANTHER" id="PTHR24222">
    <property type="entry name" value="ABC TRANSPORTER B FAMILY"/>
    <property type="match status" value="1"/>
</dbReference>
<dbReference type="PANTHER" id="PTHR24222:SF76">
    <property type="entry name" value="MYCOBACTIN IMPORT ATP-BINDING_PERMEASE PROTEIN IRTB"/>
    <property type="match status" value="1"/>
</dbReference>
<dbReference type="Proteomes" id="UP000235145">
    <property type="component" value="Unassembled WGS sequence"/>
</dbReference>
<evidence type="ECO:0000256" key="4">
    <source>
        <dbReference type="ARBA" id="ARBA00023136"/>
    </source>
</evidence>
<comment type="caution">
    <text evidence="6">The sequence shown here is derived from an EMBL/GenBank/DDBJ whole genome shotgun (WGS) entry which is preliminary data.</text>
</comment>
<sequence length="167" mass="18867">MGETKTLDSYSYVIQHTLKLGYKEGMEKGLGLGCTYGFACMSWALVFWYAGVFIRNGQTDGGKAFTTIFSAIVGGIFGQLFSNLVAFSKGKAVGYKLLEIFKQKPTIVQDSTDGKCLTEVNRNIEFKELSFNRMFLSLKSFPFSSRLERQLRWFYDPNQVNRAPLNS</sequence>
<dbReference type="InterPro" id="IPR039421">
    <property type="entry name" value="Type_1_exporter"/>
</dbReference>
<feature type="transmembrane region" description="Helical" evidence="5">
    <location>
        <begin position="64"/>
        <end position="87"/>
    </location>
</feature>
<reference evidence="6 7" key="1">
    <citation type="journal article" date="2017" name="Nat. Commun.">
        <title>Genome assembly with in vitro proximity ligation data and whole-genome triplication in lettuce.</title>
        <authorList>
            <person name="Reyes-Chin-Wo S."/>
            <person name="Wang Z."/>
            <person name="Yang X."/>
            <person name="Kozik A."/>
            <person name="Arikit S."/>
            <person name="Song C."/>
            <person name="Xia L."/>
            <person name="Froenicke L."/>
            <person name="Lavelle D.O."/>
            <person name="Truco M.J."/>
            <person name="Xia R."/>
            <person name="Zhu S."/>
            <person name="Xu C."/>
            <person name="Xu H."/>
            <person name="Xu X."/>
            <person name="Cox K."/>
            <person name="Korf I."/>
            <person name="Meyers B.C."/>
            <person name="Michelmore R.W."/>
        </authorList>
    </citation>
    <scope>NUCLEOTIDE SEQUENCE [LARGE SCALE GENOMIC DNA]</scope>
    <source>
        <strain evidence="7">cv. Salinas</strain>
        <tissue evidence="6">Seedlings</tissue>
    </source>
</reference>
<dbReference type="InterPro" id="IPR027417">
    <property type="entry name" value="P-loop_NTPase"/>
</dbReference>
<evidence type="ECO:0000313" key="6">
    <source>
        <dbReference type="EMBL" id="KAJ0209023.1"/>
    </source>
</evidence>
<proteinExistence type="predicted"/>
<dbReference type="SUPFAM" id="SSF90123">
    <property type="entry name" value="ABC transporter transmembrane region"/>
    <property type="match status" value="1"/>
</dbReference>
<dbReference type="GO" id="GO:0016020">
    <property type="term" value="C:membrane"/>
    <property type="evidence" value="ECO:0007669"/>
    <property type="project" value="UniProtKB-SubCell"/>
</dbReference>
<dbReference type="Gene3D" id="3.40.50.300">
    <property type="entry name" value="P-loop containing nucleotide triphosphate hydrolases"/>
    <property type="match status" value="1"/>
</dbReference>
<accession>A0A9R1VN37</accession>
<organism evidence="6 7">
    <name type="scientific">Lactuca sativa</name>
    <name type="common">Garden lettuce</name>
    <dbReference type="NCBI Taxonomy" id="4236"/>
    <lineage>
        <taxon>Eukaryota</taxon>
        <taxon>Viridiplantae</taxon>
        <taxon>Streptophyta</taxon>
        <taxon>Embryophyta</taxon>
        <taxon>Tracheophyta</taxon>
        <taxon>Spermatophyta</taxon>
        <taxon>Magnoliopsida</taxon>
        <taxon>eudicotyledons</taxon>
        <taxon>Gunneridae</taxon>
        <taxon>Pentapetalae</taxon>
        <taxon>asterids</taxon>
        <taxon>campanulids</taxon>
        <taxon>Asterales</taxon>
        <taxon>Asteraceae</taxon>
        <taxon>Cichorioideae</taxon>
        <taxon>Cichorieae</taxon>
        <taxon>Lactucinae</taxon>
        <taxon>Lactuca</taxon>
    </lineage>
</organism>
<evidence type="ECO:0000256" key="2">
    <source>
        <dbReference type="ARBA" id="ARBA00022692"/>
    </source>
</evidence>
<keyword evidence="2 5" id="KW-0812">Transmembrane</keyword>
<dbReference type="InterPro" id="IPR036640">
    <property type="entry name" value="ABC1_TM_sf"/>
</dbReference>
<evidence type="ECO:0008006" key="8">
    <source>
        <dbReference type="Google" id="ProtNLM"/>
    </source>
</evidence>
<keyword evidence="7" id="KW-1185">Reference proteome</keyword>
<dbReference type="AlphaFoldDB" id="A0A9R1VN37"/>
<comment type="subcellular location">
    <subcellularLocation>
        <location evidence="1">Membrane</location>
        <topology evidence="1">Multi-pass membrane protein</topology>
    </subcellularLocation>
</comment>
<evidence type="ECO:0000313" key="7">
    <source>
        <dbReference type="Proteomes" id="UP000235145"/>
    </source>
</evidence>
<evidence type="ECO:0000256" key="1">
    <source>
        <dbReference type="ARBA" id="ARBA00004141"/>
    </source>
</evidence>
<gene>
    <name evidence="6" type="ORF">LSAT_V11C400213780</name>
</gene>
<feature type="transmembrane region" description="Helical" evidence="5">
    <location>
        <begin position="29"/>
        <end position="52"/>
    </location>
</feature>
<evidence type="ECO:0000256" key="3">
    <source>
        <dbReference type="ARBA" id="ARBA00022989"/>
    </source>
</evidence>
<keyword evidence="4 5" id="KW-0472">Membrane</keyword>
<dbReference type="EMBL" id="NBSK02000004">
    <property type="protein sequence ID" value="KAJ0209023.1"/>
    <property type="molecule type" value="Genomic_DNA"/>
</dbReference>
<name>A0A9R1VN37_LACSA</name>
<keyword evidence="3 5" id="KW-1133">Transmembrane helix</keyword>